<organism evidence="7 8">
    <name type="scientific">Mycolicibacterium phlei DSM 43239 = CCUG 21000</name>
    <dbReference type="NCBI Taxonomy" id="1226750"/>
    <lineage>
        <taxon>Bacteria</taxon>
        <taxon>Bacillati</taxon>
        <taxon>Actinomycetota</taxon>
        <taxon>Actinomycetes</taxon>
        <taxon>Mycobacteriales</taxon>
        <taxon>Mycobacteriaceae</taxon>
        <taxon>Mycolicibacterium</taxon>
    </lineage>
</organism>
<dbReference type="InterPro" id="IPR030678">
    <property type="entry name" value="Peptide/Ni-bd"/>
</dbReference>
<dbReference type="GO" id="GO:0015833">
    <property type="term" value="P:peptide transport"/>
    <property type="evidence" value="ECO:0007669"/>
    <property type="project" value="TreeGrafter"/>
</dbReference>
<dbReference type="PIRSF" id="PIRSF002741">
    <property type="entry name" value="MppA"/>
    <property type="match status" value="1"/>
</dbReference>
<feature type="signal peptide" evidence="5">
    <location>
        <begin position="1"/>
        <end position="20"/>
    </location>
</feature>
<dbReference type="GO" id="GO:0043190">
    <property type="term" value="C:ATP-binding cassette (ABC) transporter complex"/>
    <property type="evidence" value="ECO:0007669"/>
    <property type="project" value="InterPro"/>
</dbReference>
<evidence type="ECO:0000256" key="3">
    <source>
        <dbReference type="ARBA" id="ARBA00022448"/>
    </source>
</evidence>
<dbReference type="PROSITE" id="PS51257">
    <property type="entry name" value="PROKAR_LIPOPROTEIN"/>
    <property type="match status" value="1"/>
</dbReference>
<name>A0A5N5UVF0_MYCPH</name>
<dbReference type="EMBL" id="ANBP01000034">
    <property type="protein sequence ID" value="KAB7753563.1"/>
    <property type="molecule type" value="Genomic_DNA"/>
</dbReference>
<dbReference type="InterPro" id="IPR039424">
    <property type="entry name" value="SBP_5"/>
</dbReference>
<dbReference type="PANTHER" id="PTHR30290:SF10">
    <property type="entry name" value="PERIPLASMIC OLIGOPEPTIDE-BINDING PROTEIN-RELATED"/>
    <property type="match status" value="1"/>
</dbReference>
<evidence type="ECO:0000259" key="6">
    <source>
        <dbReference type="Pfam" id="PF00496"/>
    </source>
</evidence>
<proteinExistence type="inferred from homology"/>
<dbReference type="Proteomes" id="UP000325690">
    <property type="component" value="Unassembled WGS sequence"/>
</dbReference>
<dbReference type="SUPFAM" id="SSF53850">
    <property type="entry name" value="Periplasmic binding protein-like II"/>
    <property type="match status" value="1"/>
</dbReference>
<feature type="domain" description="Solute-binding protein family 5" evidence="6">
    <location>
        <begin position="81"/>
        <end position="447"/>
    </location>
</feature>
<keyword evidence="4 5" id="KW-0732">Signal</keyword>
<reference evidence="7 8" key="1">
    <citation type="submission" date="2012-10" db="EMBL/GenBank/DDBJ databases">
        <title>The draft sequence of the Mycobacterium pheli genome.</title>
        <authorList>
            <person name="Pettersson B.M.F."/>
            <person name="Das S."/>
            <person name="Dasgupta S."/>
            <person name="Bhattacharya A."/>
            <person name="Kirsebom L.A."/>
        </authorList>
    </citation>
    <scope>NUCLEOTIDE SEQUENCE [LARGE SCALE GENOMIC DNA]</scope>
    <source>
        <strain evidence="7 8">CCUG 21000</strain>
    </source>
</reference>
<protein>
    <submittedName>
        <fullName evidence="7">Peptide ABC transporter substrate-binding protein</fullName>
    </submittedName>
</protein>
<evidence type="ECO:0000313" key="7">
    <source>
        <dbReference type="EMBL" id="KAB7753563.1"/>
    </source>
</evidence>
<dbReference type="Gene3D" id="3.10.105.10">
    <property type="entry name" value="Dipeptide-binding Protein, Domain 3"/>
    <property type="match status" value="1"/>
</dbReference>
<dbReference type="CDD" id="cd08492">
    <property type="entry name" value="PBP2_NikA_DppA_OppA_like_15"/>
    <property type="match status" value="1"/>
</dbReference>
<dbReference type="Gene3D" id="3.40.190.10">
    <property type="entry name" value="Periplasmic binding protein-like II"/>
    <property type="match status" value="1"/>
</dbReference>
<accession>A0A5N5UVF0</accession>
<sequence>MRTSLPRLAVLVTVAAVASACSGSSTDPADRPAGEPVSGGTLRYAVASYPTCLDAALRARLFSGPGQYAETLTDQDENGDIVPRLASSWEITDGGRTYTFRLRDDVTFSDGTPLTAEVVKANLDALVRFAEEGKADTPVNSALNSYAGADVVDEHTVRVRFDLPELGFLRNASDPYLGIYSASTAAASYQDRCDGKLVGSGPFVISEVVRNQRVTLERREDYNWAPEDVSAHQGPAHLERIVIEVVPEAGVRVGGLQSGQFDVINEVPAADQEALRATGADIAFGTIPNLNPGIYHNPYSPLGADVAVRRAILAAIDREEIRDTLYSPDYPLPTGLVAASTPLFTDQSDALAYNPDKAARILDEAGWELQPDGVRARAGVRLEPRLTYVAGSTRGASQQDLELIQQQLKRVGIAIQLVPTTAAEESANLNNVAEADYDFSSGAGLGKDIDFLVGLFRSTNRRLGDFPDPELERAVDGLDFAETDEQRTAGAEALQRFIITDADWIPVREATRVFATAPGVHGFRVDPYGEAVFYDTWISK</sequence>
<keyword evidence="3" id="KW-0813">Transport</keyword>
<dbReference type="GeneID" id="74301309"/>
<dbReference type="GO" id="GO:0042597">
    <property type="term" value="C:periplasmic space"/>
    <property type="evidence" value="ECO:0007669"/>
    <property type="project" value="UniProtKB-ARBA"/>
</dbReference>
<evidence type="ECO:0000256" key="4">
    <source>
        <dbReference type="ARBA" id="ARBA00022729"/>
    </source>
</evidence>
<comment type="similarity">
    <text evidence="2">Belongs to the bacterial solute-binding protein 5 family.</text>
</comment>
<dbReference type="PANTHER" id="PTHR30290">
    <property type="entry name" value="PERIPLASMIC BINDING COMPONENT OF ABC TRANSPORTER"/>
    <property type="match status" value="1"/>
</dbReference>
<dbReference type="Pfam" id="PF00496">
    <property type="entry name" value="SBP_bac_5"/>
    <property type="match status" value="1"/>
</dbReference>
<dbReference type="GO" id="GO:0030313">
    <property type="term" value="C:cell envelope"/>
    <property type="evidence" value="ECO:0007669"/>
    <property type="project" value="UniProtKB-SubCell"/>
</dbReference>
<keyword evidence="8" id="KW-1185">Reference proteome</keyword>
<dbReference type="RefSeq" id="WP_003890050.1">
    <property type="nucleotide sequence ID" value="NZ_ANBO01000034.1"/>
</dbReference>
<evidence type="ECO:0000256" key="1">
    <source>
        <dbReference type="ARBA" id="ARBA00004196"/>
    </source>
</evidence>
<comment type="subcellular location">
    <subcellularLocation>
        <location evidence="1">Cell envelope</location>
    </subcellularLocation>
</comment>
<dbReference type="GO" id="GO:1904680">
    <property type="term" value="F:peptide transmembrane transporter activity"/>
    <property type="evidence" value="ECO:0007669"/>
    <property type="project" value="TreeGrafter"/>
</dbReference>
<evidence type="ECO:0000256" key="2">
    <source>
        <dbReference type="ARBA" id="ARBA00005695"/>
    </source>
</evidence>
<comment type="caution">
    <text evidence="7">The sequence shown here is derived from an EMBL/GenBank/DDBJ whole genome shotgun (WGS) entry which is preliminary data.</text>
</comment>
<dbReference type="AlphaFoldDB" id="A0A5N5UVF0"/>
<evidence type="ECO:0000313" key="8">
    <source>
        <dbReference type="Proteomes" id="UP000325690"/>
    </source>
</evidence>
<feature type="chain" id="PRO_5024339665" evidence="5">
    <location>
        <begin position="21"/>
        <end position="540"/>
    </location>
</feature>
<dbReference type="InterPro" id="IPR000914">
    <property type="entry name" value="SBP_5_dom"/>
</dbReference>
<evidence type="ECO:0000256" key="5">
    <source>
        <dbReference type="SAM" id="SignalP"/>
    </source>
</evidence>
<gene>
    <name evidence="7" type="ORF">MPHL21000_20265</name>
</gene>